<dbReference type="EMBL" id="JARBJD010000026">
    <property type="protein sequence ID" value="KAK2959976.1"/>
    <property type="molecule type" value="Genomic_DNA"/>
</dbReference>
<feature type="compositionally biased region" description="Low complexity" evidence="1">
    <location>
        <begin position="108"/>
        <end position="117"/>
    </location>
</feature>
<feature type="compositionally biased region" description="Basic residues" evidence="1">
    <location>
        <begin position="1"/>
        <end position="17"/>
    </location>
</feature>
<feature type="region of interest" description="Disordered" evidence="1">
    <location>
        <begin position="1"/>
        <end position="71"/>
    </location>
</feature>
<protein>
    <submittedName>
        <fullName evidence="2">Uncharacterized protein</fullName>
    </submittedName>
</protein>
<reference evidence="2 3" key="1">
    <citation type="journal article" date="2022" name="bioRxiv">
        <title>Genomics of Preaxostyla Flagellates Illuminates Evolutionary Transitions and the Path Towards Mitochondrial Loss.</title>
        <authorList>
            <person name="Novak L.V.F."/>
            <person name="Treitli S.C."/>
            <person name="Pyrih J."/>
            <person name="Halakuc P."/>
            <person name="Pipaliya S.V."/>
            <person name="Vacek V."/>
            <person name="Brzon O."/>
            <person name="Soukal P."/>
            <person name="Eme L."/>
            <person name="Dacks J.B."/>
            <person name="Karnkowska A."/>
            <person name="Elias M."/>
            <person name="Hampl V."/>
        </authorList>
    </citation>
    <scope>NUCLEOTIDE SEQUENCE [LARGE SCALE GENOMIC DNA]</scope>
    <source>
        <strain evidence="2">NAU3</strain>
        <tissue evidence="2">Gut</tissue>
    </source>
</reference>
<feature type="region of interest" description="Disordered" evidence="1">
    <location>
        <begin position="97"/>
        <end position="117"/>
    </location>
</feature>
<comment type="caution">
    <text evidence="2">The sequence shown here is derived from an EMBL/GenBank/DDBJ whole genome shotgun (WGS) entry which is preliminary data.</text>
</comment>
<organism evidence="2 3">
    <name type="scientific">Blattamonas nauphoetae</name>
    <dbReference type="NCBI Taxonomy" id="2049346"/>
    <lineage>
        <taxon>Eukaryota</taxon>
        <taxon>Metamonada</taxon>
        <taxon>Preaxostyla</taxon>
        <taxon>Oxymonadida</taxon>
        <taxon>Blattamonas</taxon>
    </lineage>
</organism>
<feature type="compositionally biased region" description="Polar residues" evidence="1">
    <location>
        <begin position="34"/>
        <end position="52"/>
    </location>
</feature>
<dbReference type="Proteomes" id="UP001281761">
    <property type="component" value="Unassembled WGS sequence"/>
</dbReference>
<feature type="compositionally biased region" description="Low complexity" evidence="1">
    <location>
        <begin position="62"/>
        <end position="71"/>
    </location>
</feature>
<proteinExistence type="predicted"/>
<accession>A0ABQ9Y8E4</accession>
<evidence type="ECO:0000256" key="1">
    <source>
        <dbReference type="SAM" id="MobiDB-lite"/>
    </source>
</evidence>
<evidence type="ECO:0000313" key="2">
    <source>
        <dbReference type="EMBL" id="KAK2959976.1"/>
    </source>
</evidence>
<evidence type="ECO:0000313" key="3">
    <source>
        <dbReference type="Proteomes" id="UP001281761"/>
    </source>
</evidence>
<feature type="compositionally biased region" description="Polar residues" evidence="1">
    <location>
        <begin position="18"/>
        <end position="27"/>
    </location>
</feature>
<name>A0ABQ9Y8E4_9EUKA</name>
<gene>
    <name evidence="2" type="ORF">BLNAU_5173</name>
</gene>
<keyword evidence="3" id="KW-1185">Reference proteome</keyword>
<sequence>MARRSCRGGRRGGRRTKNSSTKLTLHNSRLEASIPTNANWTATQHIPTSSDSNGERVAGGKTQSNSCSQTSNQSAMTTIFQRLLHFSEIFPSVTVQSRPFPKSEKSRTSSQQSRSSETLQRLQIHSFQLSHASPQHHLIFCCSPPQLMSTSSVRTYLATKSQSHLNFLTLQQYYLLSEARCLKQSPALNLHSSVHNGEILQNCRPETTPAISAIMTSSATRTDNSHLSQHSYSSSSHHSLIQIGKSCLLQSQSAFFLMMATSSQTVQLIHLKSQSCFQCIFPPSTVTWSCFHFGSTFPSLS</sequence>